<reference evidence="3" key="1">
    <citation type="submission" date="2015-01" db="EMBL/GenBank/DDBJ databases">
        <authorList>
            <person name="Aksoy S."/>
            <person name="Warren W."/>
            <person name="Wilson R.K."/>
        </authorList>
    </citation>
    <scope>NUCLEOTIDE SEQUENCE [LARGE SCALE GENOMIC DNA]</scope>
    <source>
        <strain evidence="3">IAEA</strain>
    </source>
</reference>
<evidence type="ECO:0000313" key="3">
    <source>
        <dbReference type="Proteomes" id="UP000092460"/>
    </source>
</evidence>
<evidence type="ECO:0000313" key="2">
    <source>
        <dbReference type="EnsemblMetazoa" id="GPPI007609-PA"/>
    </source>
</evidence>
<keyword evidence="3" id="KW-1185">Reference proteome</keyword>
<protein>
    <submittedName>
        <fullName evidence="2">Uncharacterized protein</fullName>
    </submittedName>
</protein>
<name>A0A1B0AT27_9MUSC</name>
<feature type="transmembrane region" description="Helical" evidence="1">
    <location>
        <begin position="48"/>
        <end position="66"/>
    </location>
</feature>
<reference evidence="2" key="2">
    <citation type="submission" date="2020-05" db="UniProtKB">
        <authorList>
            <consortium name="EnsemblMetazoa"/>
        </authorList>
    </citation>
    <scope>IDENTIFICATION</scope>
    <source>
        <strain evidence="2">IAEA</strain>
    </source>
</reference>
<keyword evidence="1" id="KW-0472">Membrane</keyword>
<keyword evidence="1" id="KW-1133">Transmembrane helix</keyword>
<accession>A0A1B0AT27</accession>
<proteinExistence type="predicted"/>
<sequence length="70" mass="8078">MFMTMLYRCHDMQENQFHITLSAMVVVEKLSVEDNFFNDPTSITNEEAILLLLLLHCTGFALPALVQIKF</sequence>
<dbReference type="EMBL" id="JXJN01003115">
    <property type="status" value="NOT_ANNOTATED_CDS"/>
    <property type="molecule type" value="Genomic_DNA"/>
</dbReference>
<dbReference type="Proteomes" id="UP000092460">
    <property type="component" value="Unassembled WGS sequence"/>
</dbReference>
<evidence type="ECO:0000256" key="1">
    <source>
        <dbReference type="SAM" id="Phobius"/>
    </source>
</evidence>
<organism evidence="2 3">
    <name type="scientific">Glossina palpalis gambiensis</name>
    <dbReference type="NCBI Taxonomy" id="67801"/>
    <lineage>
        <taxon>Eukaryota</taxon>
        <taxon>Metazoa</taxon>
        <taxon>Ecdysozoa</taxon>
        <taxon>Arthropoda</taxon>
        <taxon>Hexapoda</taxon>
        <taxon>Insecta</taxon>
        <taxon>Pterygota</taxon>
        <taxon>Neoptera</taxon>
        <taxon>Endopterygota</taxon>
        <taxon>Diptera</taxon>
        <taxon>Brachycera</taxon>
        <taxon>Muscomorpha</taxon>
        <taxon>Hippoboscoidea</taxon>
        <taxon>Glossinidae</taxon>
        <taxon>Glossina</taxon>
    </lineage>
</organism>
<dbReference type="EnsemblMetazoa" id="GPPI007609-RA">
    <property type="protein sequence ID" value="GPPI007609-PA"/>
    <property type="gene ID" value="GPPI007609"/>
</dbReference>
<dbReference type="AlphaFoldDB" id="A0A1B0AT27"/>
<dbReference type="VEuPathDB" id="VectorBase:GPPI007609"/>
<keyword evidence="1" id="KW-0812">Transmembrane</keyword>